<dbReference type="PANTHER" id="PTHR32305:SF15">
    <property type="entry name" value="PROTEIN RHSA-RELATED"/>
    <property type="match status" value="1"/>
</dbReference>
<organism evidence="1 2">
    <name type="scientific">Aquisalinus flavus</name>
    <dbReference type="NCBI Taxonomy" id="1526572"/>
    <lineage>
        <taxon>Bacteria</taxon>
        <taxon>Pseudomonadati</taxon>
        <taxon>Pseudomonadota</taxon>
        <taxon>Alphaproteobacteria</taxon>
        <taxon>Parvularculales</taxon>
        <taxon>Parvularculaceae</taxon>
        <taxon>Aquisalinus</taxon>
    </lineage>
</organism>
<evidence type="ECO:0000313" key="1">
    <source>
        <dbReference type="EMBL" id="GGD18468.1"/>
    </source>
</evidence>
<dbReference type="InterPro" id="IPR022385">
    <property type="entry name" value="Rhs_assc_core"/>
</dbReference>
<dbReference type="Gene3D" id="2.180.10.10">
    <property type="entry name" value="RHS repeat-associated core"/>
    <property type="match status" value="1"/>
</dbReference>
<dbReference type="Proteomes" id="UP000613582">
    <property type="component" value="Unassembled WGS sequence"/>
</dbReference>
<keyword evidence="2" id="KW-1185">Reference proteome</keyword>
<dbReference type="PANTHER" id="PTHR32305">
    <property type="match status" value="1"/>
</dbReference>
<accession>A0A8J2V5A8</accession>
<evidence type="ECO:0008006" key="3">
    <source>
        <dbReference type="Google" id="ProtNLM"/>
    </source>
</evidence>
<dbReference type="InterPro" id="IPR050708">
    <property type="entry name" value="T6SS_VgrG/RHS"/>
</dbReference>
<dbReference type="PRINTS" id="PR00394">
    <property type="entry name" value="RHSPROTEIN"/>
</dbReference>
<proteinExistence type="predicted"/>
<dbReference type="NCBIfam" id="TIGR03696">
    <property type="entry name" value="Rhs_assc_core"/>
    <property type="match status" value="1"/>
</dbReference>
<sequence>MLVLNNSGGVIRQNKYHEYGLPDANNLGRFQYTGQIWLPEAGLYHYKARAYHPGLGRFMQTDPIGYADGLNMYAYVGNDPINGVDPWGLDTIYINCTGDNCRDNFWDTSYENQCEFNCFDPFQDQRFWLDAWNSTVDTVMGSLEMTCSP</sequence>
<dbReference type="EMBL" id="BMGH01000002">
    <property type="protein sequence ID" value="GGD18468.1"/>
    <property type="molecule type" value="Genomic_DNA"/>
</dbReference>
<comment type="caution">
    <text evidence="1">The sequence shown here is derived from an EMBL/GenBank/DDBJ whole genome shotgun (WGS) entry which is preliminary data.</text>
</comment>
<name>A0A8J2V5A8_9PROT</name>
<reference evidence="1" key="2">
    <citation type="submission" date="2020-09" db="EMBL/GenBank/DDBJ databases">
        <authorList>
            <person name="Sun Q."/>
            <person name="Zhou Y."/>
        </authorList>
    </citation>
    <scope>NUCLEOTIDE SEQUENCE</scope>
    <source>
        <strain evidence="1">CGMCC 1.12921</strain>
    </source>
</reference>
<dbReference type="RefSeq" id="WP_206711397.1">
    <property type="nucleotide sequence ID" value="NZ_BMGH01000002.1"/>
</dbReference>
<evidence type="ECO:0000313" key="2">
    <source>
        <dbReference type="Proteomes" id="UP000613582"/>
    </source>
</evidence>
<protein>
    <recommendedName>
        <fullName evidence="3">RHS repeat-associated core domain-containing protein</fullName>
    </recommendedName>
</protein>
<dbReference type="AlphaFoldDB" id="A0A8J2V5A8"/>
<reference evidence="1" key="1">
    <citation type="journal article" date="2014" name="Int. J. Syst. Evol. Microbiol.">
        <title>Complete genome sequence of Corynebacterium casei LMG S-19264T (=DSM 44701T), isolated from a smear-ripened cheese.</title>
        <authorList>
            <consortium name="US DOE Joint Genome Institute (JGI-PGF)"/>
            <person name="Walter F."/>
            <person name="Albersmeier A."/>
            <person name="Kalinowski J."/>
            <person name="Ruckert C."/>
        </authorList>
    </citation>
    <scope>NUCLEOTIDE SEQUENCE</scope>
    <source>
        <strain evidence="1">CGMCC 1.12921</strain>
    </source>
</reference>
<gene>
    <name evidence="1" type="ORF">GCM10011342_28920</name>
</gene>